<name>A0A1Y1YTP0_9FUNG</name>
<organism evidence="2 3">
    <name type="scientific">Basidiobolus meristosporus CBS 931.73</name>
    <dbReference type="NCBI Taxonomy" id="1314790"/>
    <lineage>
        <taxon>Eukaryota</taxon>
        <taxon>Fungi</taxon>
        <taxon>Fungi incertae sedis</taxon>
        <taxon>Zoopagomycota</taxon>
        <taxon>Entomophthoromycotina</taxon>
        <taxon>Basidiobolomycetes</taxon>
        <taxon>Basidiobolales</taxon>
        <taxon>Basidiobolaceae</taxon>
        <taxon>Basidiobolus</taxon>
    </lineage>
</organism>
<reference evidence="2 3" key="1">
    <citation type="submission" date="2016-07" db="EMBL/GenBank/DDBJ databases">
        <title>Pervasive Adenine N6-methylation of Active Genes in Fungi.</title>
        <authorList>
            <consortium name="DOE Joint Genome Institute"/>
            <person name="Mondo S.J."/>
            <person name="Dannebaum R.O."/>
            <person name="Kuo R.C."/>
            <person name="Labutti K."/>
            <person name="Haridas S."/>
            <person name="Kuo A."/>
            <person name="Salamov A."/>
            <person name="Ahrendt S.R."/>
            <person name="Lipzen A."/>
            <person name="Sullivan W."/>
            <person name="Andreopoulos W.B."/>
            <person name="Clum A."/>
            <person name="Lindquist E."/>
            <person name="Daum C."/>
            <person name="Ramamoorthy G.K."/>
            <person name="Gryganskyi A."/>
            <person name="Culley D."/>
            <person name="Magnuson J.K."/>
            <person name="James T.Y."/>
            <person name="O'Malley M.A."/>
            <person name="Stajich J.E."/>
            <person name="Spatafora J.W."/>
            <person name="Visel A."/>
            <person name="Grigoriev I.V."/>
        </authorList>
    </citation>
    <scope>NUCLEOTIDE SEQUENCE [LARGE SCALE GENOMIC DNA]</scope>
    <source>
        <strain evidence="2 3">CBS 931.73</strain>
    </source>
</reference>
<dbReference type="InParanoid" id="A0A1Y1YTP0"/>
<evidence type="ECO:0000259" key="1">
    <source>
        <dbReference type="SMART" id="SM01017"/>
    </source>
</evidence>
<dbReference type="Gene3D" id="2.60.40.640">
    <property type="match status" value="1"/>
</dbReference>
<dbReference type="GO" id="GO:0005829">
    <property type="term" value="C:cytosol"/>
    <property type="evidence" value="ECO:0007669"/>
    <property type="project" value="TreeGrafter"/>
</dbReference>
<dbReference type="OrthoDB" id="2333384at2759"/>
<gene>
    <name evidence="2" type="ORF">K493DRAFT_312580</name>
</gene>
<dbReference type="GO" id="GO:0070086">
    <property type="term" value="P:ubiquitin-dependent endocytosis"/>
    <property type="evidence" value="ECO:0007669"/>
    <property type="project" value="TreeGrafter"/>
</dbReference>
<dbReference type="SMART" id="SM01017">
    <property type="entry name" value="Arrestin_C"/>
    <property type="match status" value="1"/>
</dbReference>
<dbReference type="InterPro" id="IPR014752">
    <property type="entry name" value="Arrestin-like_C"/>
</dbReference>
<feature type="domain" description="Arrestin C-terminal-like" evidence="1">
    <location>
        <begin position="75"/>
        <end position="200"/>
    </location>
</feature>
<accession>A0A1Y1YTP0</accession>
<dbReference type="GO" id="GO:0031625">
    <property type="term" value="F:ubiquitin protein ligase binding"/>
    <property type="evidence" value="ECO:0007669"/>
    <property type="project" value="TreeGrafter"/>
</dbReference>
<dbReference type="PANTHER" id="PTHR11188">
    <property type="entry name" value="ARRESTIN DOMAIN CONTAINING PROTEIN"/>
    <property type="match status" value="1"/>
</dbReference>
<dbReference type="Proteomes" id="UP000193498">
    <property type="component" value="Unassembled WGS sequence"/>
</dbReference>
<protein>
    <recommendedName>
        <fullName evidence="1">Arrestin C-terminal-like domain-containing protein</fullName>
    </recommendedName>
</protein>
<evidence type="ECO:0000313" key="2">
    <source>
        <dbReference type="EMBL" id="ORY01087.1"/>
    </source>
</evidence>
<dbReference type="InterPro" id="IPR014756">
    <property type="entry name" value="Ig_E-set"/>
</dbReference>
<keyword evidence="3" id="KW-1185">Reference proteome</keyword>
<dbReference type="PANTHER" id="PTHR11188:SF17">
    <property type="entry name" value="FI21816P1"/>
    <property type="match status" value="1"/>
</dbReference>
<sequence length="241" mass="27410">MAPHNYSYPFELPLPGNLPESVEVNYGRIFYRLIAVVERPAFRFDIKKVKDIDIKRAPLASVDDLLQPTMAAGVWADKLAYHIAIPDTTYTIGDTFPVAFSFCMLDSRLKIRKISLVLREFVYYNICGADPVTRTYDVHGVGQMCPDECTSAWEGSLNLQVPKSTYYDCESKFIRVFHKFFVEIELYQDNGDIRLLHVLLRVGVRSAIQNELSQSPPRYQQFTSSSGMPPPPYSYSNIACA</sequence>
<dbReference type="SUPFAM" id="SSF81296">
    <property type="entry name" value="E set domains"/>
    <property type="match status" value="1"/>
</dbReference>
<dbReference type="GO" id="GO:0005886">
    <property type="term" value="C:plasma membrane"/>
    <property type="evidence" value="ECO:0007669"/>
    <property type="project" value="TreeGrafter"/>
</dbReference>
<dbReference type="InterPro" id="IPR011022">
    <property type="entry name" value="Arrestin_C-like"/>
</dbReference>
<dbReference type="STRING" id="1314790.A0A1Y1YTP0"/>
<dbReference type="Pfam" id="PF02752">
    <property type="entry name" value="Arrestin_C"/>
    <property type="match status" value="1"/>
</dbReference>
<dbReference type="InterPro" id="IPR011021">
    <property type="entry name" value="Arrestin-like_N"/>
</dbReference>
<comment type="caution">
    <text evidence="2">The sequence shown here is derived from an EMBL/GenBank/DDBJ whole genome shotgun (WGS) entry which is preliminary data.</text>
</comment>
<dbReference type="Pfam" id="PF00339">
    <property type="entry name" value="Arrestin_N"/>
    <property type="match status" value="1"/>
</dbReference>
<dbReference type="EMBL" id="MCFE01000074">
    <property type="protein sequence ID" value="ORY01087.1"/>
    <property type="molecule type" value="Genomic_DNA"/>
</dbReference>
<dbReference type="AlphaFoldDB" id="A0A1Y1YTP0"/>
<dbReference type="InterPro" id="IPR050357">
    <property type="entry name" value="Arrestin_domain-protein"/>
</dbReference>
<proteinExistence type="predicted"/>
<dbReference type="GO" id="GO:0030674">
    <property type="term" value="F:protein-macromolecule adaptor activity"/>
    <property type="evidence" value="ECO:0007669"/>
    <property type="project" value="TreeGrafter"/>
</dbReference>
<evidence type="ECO:0000313" key="3">
    <source>
        <dbReference type="Proteomes" id="UP000193498"/>
    </source>
</evidence>